<keyword evidence="3 7" id="KW-0472">Membrane</keyword>
<dbReference type="AlphaFoldDB" id="A0AAJ1T290"/>
<evidence type="ECO:0000313" key="11">
    <source>
        <dbReference type="Proteomes" id="UP001237207"/>
    </source>
</evidence>
<evidence type="ECO:0000256" key="4">
    <source>
        <dbReference type="ARBA" id="ARBA00023224"/>
    </source>
</evidence>
<dbReference type="Pfam" id="PF22673">
    <property type="entry name" value="MCP-like_PDC_1"/>
    <property type="match status" value="1"/>
</dbReference>
<evidence type="ECO:0000259" key="9">
    <source>
        <dbReference type="PROSITE" id="PS50885"/>
    </source>
</evidence>
<accession>A0AAJ1T290</accession>
<dbReference type="InterPro" id="IPR003660">
    <property type="entry name" value="HAMP_dom"/>
</dbReference>
<keyword evidence="2" id="KW-1003">Cell membrane</keyword>
<dbReference type="InterPro" id="IPR004089">
    <property type="entry name" value="MCPsignal_dom"/>
</dbReference>
<keyword evidence="11" id="KW-1185">Reference proteome</keyword>
<evidence type="ECO:0000256" key="1">
    <source>
        <dbReference type="ARBA" id="ARBA00004236"/>
    </source>
</evidence>
<keyword evidence="4 6" id="KW-0807">Transducer</keyword>
<organism evidence="10 11">
    <name type="scientific">Oikeobacillus pervagus</name>
    <dbReference type="NCBI Taxonomy" id="1325931"/>
    <lineage>
        <taxon>Bacteria</taxon>
        <taxon>Bacillati</taxon>
        <taxon>Bacillota</taxon>
        <taxon>Bacilli</taxon>
        <taxon>Bacillales</taxon>
        <taxon>Bacillaceae</taxon>
        <taxon>Oikeobacillus</taxon>
    </lineage>
</organism>
<dbReference type="EMBL" id="JAUSUC010000018">
    <property type="protein sequence ID" value="MDQ0215351.1"/>
    <property type="molecule type" value="Genomic_DNA"/>
</dbReference>
<dbReference type="SMART" id="SM00283">
    <property type="entry name" value="MA"/>
    <property type="match status" value="1"/>
</dbReference>
<dbReference type="GO" id="GO:0007165">
    <property type="term" value="P:signal transduction"/>
    <property type="evidence" value="ECO:0007669"/>
    <property type="project" value="UniProtKB-KW"/>
</dbReference>
<feature type="domain" description="HAMP" evidence="9">
    <location>
        <begin position="332"/>
        <end position="384"/>
    </location>
</feature>
<keyword evidence="7" id="KW-1133">Transmembrane helix</keyword>
<dbReference type="PANTHER" id="PTHR32089">
    <property type="entry name" value="METHYL-ACCEPTING CHEMOTAXIS PROTEIN MCPB"/>
    <property type="match status" value="1"/>
</dbReference>
<dbReference type="Gene3D" id="1.10.287.950">
    <property type="entry name" value="Methyl-accepting chemotaxis protein"/>
    <property type="match status" value="1"/>
</dbReference>
<evidence type="ECO:0000259" key="8">
    <source>
        <dbReference type="PROSITE" id="PS50111"/>
    </source>
</evidence>
<evidence type="ECO:0000256" key="5">
    <source>
        <dbReference type="ARBA" id="ARBA00029447"/>
    </source>
</evidence>
<reference evidence="10" key="1">
    <citation type="submission" date="2023-07" db="EMBL/GenBank/DDBJ databases">
        <title>Genomic Encyclopedia of Type Strains, Phase IV (KMG-IV): sequencing the most valuable type-strain genomes for metagenomic binning, comparative biology and taxonomic classification.</title>
        <authorList>
            <person name="Goeker M."/>
        </authorList>
    </citation>
    <scope>NUCLEOTIDE SEQUENCE</scope>
    <source>
        <strain evidence="10">DSM 23947</strain>
    </source>
</reference>
<evidence type="ECO:0000256" key="2">
    <source>
        <dbReference type="ARBA" id="ARBA00022475"/>
    </source>
</evidence>
<dbReference type="GO" id="GO:0005886">
    <property type="term" value="C:plasma membrane"/>
    <property type="evidence" value="ECO:0007669"/>
    <property type="project" value="UniProtKB-SubCell"/>
</dbReference>
<dbReference type="RefSeq" id="WP_307257344.1">
    <property type="nucleotide sequence ID" value="NZ_JAUSUC010000018.1"/>
</dbReference>
<comment type="caution">
    <text evidence="10">The sequence shown here is derived from an EMBL/GenBank/DDBJ whole genome shotgun (WGS) entry which is preliminary data.</text>
</comment>
<gene>
    <name evidence="10" type="ORF">J2S13_001764</name>
</gene>
<proteinExistence type="inferred from homology"/>
<dbReference type="PROSITE" id="PS50885">
    <property type="entry name" value="HAMP"/>
    <property type="match status" value="1"/>
</dbReference>
<comment type="similarity">
    <text evidence="5">Belongs to the methyl-accepting chemotaxis (MCP) protein family.</text>
</comment>
<dbReference type="SUPFAM" id="SSF58104">
    <property type="entry name" value="Methyl-accepting chemotaxis protein (MCP) signaling domain"/>
    <property type="match status" value="1"/>
</dbReference>
<sequence length="690" mass="76853">MAVIKERKGSIKGLSIRTKGILFLSASVLLAVAITVIFNYITISDILKKDDMKHGVYNAKNAAAFVEKDLGKYDSSIKQMASLLSLQMNEEGFIGQMEKEIKSIRKEDPMLTSVYFMDFTTGKLHISPYAKVDKDVRETKSYRLLKEHPETTWVGVYKDIVTSKMMTSVITPVFSKGNMVGALGYDIDLSNIALLREKIEKESNSKLIILDDQGFIISSFIENADGKNMNPEKSGTVEGVEDLIEDSKKFHSAFSWVNEMNQKSPNTSHDFSWNGEKYKRHSATIFGLNWNVISLTPEAIFFDKISKFQKVSGLSILVGLAIGVIFAIIIAWRLNKLIRYFQTVIGKTAEGDLVSELEIHSKDELGQLAVSYNEMLYKMRQLIFKITTNVSSVNHAAEGLTTIANENNQSIEEITQAVEEIAVGTGNQTGEIDKGTKAIHDLSGQIGNLLNQSNQIEFTMKDAANEIDSGNRQVGNLEKSYCKLEQSFEKVTEMISKFDERSHSITRVTKAIEQIAEQTNLLSLNASIEAARAGEHGKGFAVVANEVRNLAEESKRAANDIHDMAKDMVVNTKELVEVMNETNTISIDQKDAVRMASAAMDKLTESLQSMMGSIEEEMHSIHSIQEEKEMVVKMIEEISAVSQQTTASTEEISSAMEEQAASTNEVTRHAIQLNQLIEELNGALRQFQIK</sequence>
<feature type="transmembrane region" description="Helical" evidence="7">
    <location>
        <begin position="311"/>
        <end position="332"/>
    </location>
</feature>
<feature type="transmembrane region" description="Helical" evidence="7">
    <location>
        <begin position="21"/>
        <end position="41"/>
    </location>
</feature>
<evidence type="ECO:0000256" key="6">
    <source>
        <dbReference type="PROSITE-ProRule" id="PRU00284"/>
    </source>
</evidence>
<dbReference type="PROSITE" id="PS50111">
    <property type="entry name" value="CHEMOTAXIS_TRANSDUC_2"/>
    <property type="match status" value="1"/>
</dbReference>
<evidence type="ECO:0000313" key="10">
    <source>
        <dbReference type="EMBL" id="MDQ0215351.1"/>
    </source>
</evidence>
<dbReference type="CDD" id="cd06225">
    <property type="entry name" value="HAMP"/>
    <property type="match status" value="1"/>
</dbReference>
<comment type="subcellular location">
    <subcellularLocation>
        <location evidence="1">Cell membrane</location>
    </subcellularLocation>
</comment>
<feature type="domain" description="Methyl-accepting transducer" evidence="8">
    <location>
        <begin position="403"/>
        <end position="660"/>
    </location>
</feature>
<dbReference type="PANTHER" id="PTHR32089:SF112">
    <property type="entry name" value="LYSOZYME-LIKE PROTEIN-RELATED"/>
    <property type="match status" value="1"/>
</dbReference>
<protein>
    <submittedName>
        <fullName evidence="10">Methyl-accepting chemotaxis protein</fullName>
    </submittedName>
</protein>
<dbReference type="Proteomes" id="UP001237207">
    <property type="component" value="Unassembled WGS sequence"/>
</dbReference>
<evidence type="ECO:0000256" key="3">
    <source>
        <dbReference type="ARBA" id="ARBA00023136"/>
    </source>
</evidence>
<dbReference type="SMART" id="SM00304">
    <property type="entry name" value="HAMP"/>
    <property type="match status" value="1"/>
</dbReference>
<keyword evidence="7" id="KW-0812">Transmembrane</keyword>
<evidence type="ECO:0000256" key="7">
    <source>
        <dbReference type="SAM" id="Phobius"/>
    </source>
</evidence>
<dbReference type="Pfam" id="PF00015">
    <property type="entry name" value="MCPsignal"/>
    <property type="match status" value="1"/>
</dbReference>
<name>A0AAJ1T290_9BACI</name>
<dbReference type="Gene3D" id="3.30.450.20">
    <property type="entry name" value="PAS domain"/>
    <property type="match status" value="2"/>
</dbReference>
<dbReference type="Pfam" id="PF00672">
    <property type="entry name" value="HAMP"/>
    <property type="match status" value="1"/>
</dbReference>